<organism evidence="6 7">
    <name type="scientific">Discostella pseudostelligera</name>
    <dbReference type="NCBI Taxonomy" id="259834"/>
    <lineage>
        <taxon>Eukaryota</taxon>
        <taxon>Sar</taxon>
        <taxon>Stramenopiles</taxon>
        <taxon>Ochrophyta</taxon>
        <taxon>Bacillariophyta</taxon>
        <taxon>Coscinodiscophyceae</taxon>
        <taxon>Thalassiosirophycidae</taxon>
        <taxon>Stephanodiscales</taxon>
        <taxon>Stephanodiscaceae</taxon>
        <taxon>Discostella</taxon>
    </lineage>
</organism>
<comment type="caution">
    <text evidence="6">The sequence shown here is derived from an EMBL/GenBank/DDBJ whole genome shotgun (WGS) entry which is preliminary data.</text>
</comment>
<dbReference type="CDD" id="cd11572">
    <property type="entry name" value="RlmI_M_like"/>
    <property type="match status" value="1"/>
</dbReference>
<dbReference type="PANTHER" id="PTHR42873:SF1">
    <property type="entry name" value="S-ADENOSYLMETHIONINE-DEPENDENT METHYLTRANSFERASE DOMAIN-CONTAINING PROTEIN"/>
    <property type="match status" value="1"/>
</dbReference>
<accession>A0ABD3MVY8</accession>
<evidence type="ECO:0000256" key="3">
    <source>
        <dbReference type="ARBA" id="ARBA00022691"/>
    </source>
</evidence>
<keyword evidence="1" id="KW-0489">Methyltransferase</keyword>
<dbReference type="CDD" id="cd02440">
    <property type="entry name" value="AdoMet_MTases"/>
    <property type="match status" value="1"/>
</dbReference>
<name>A0ABD3MVY8_9STRA</name>
<keyword evidence="3" id="KW-0949">S-adenosyl-L-methionine</keyword>
<dbReference type="Proteomes" id="UP001530293">
    <property type="component" value="Unassembled WGS sequence"/>
</dbReference>
<dbReference type="SUPFAM" id="SSF53335">
    <property type="entry name" value="S-adenosyl-L-methionine-dependent methyltransferases"/>
    <property type="match status" value="1"/>
</dbReference>
<evidence type="ECO:0000313" key="7">
    <source>
        <dbReference type="Proteomes" id="UP001530293"/>
    </source>
</evidence>
<dbReference type="Pfam" id="PF10672">
    <property type="entry name" value="Methyltrans_SAM"/>
    <property type="match status" value="1"/>
</dbReference>
<dbReference type="PANTHER" id="PTHR42873">
    <property type="entry name" value="RIBOSOMAL RNA LARGE SUBUNIT METHYLTRANSFERASE"/>
    <property type="match status" value="1"/>
</dbReference>
<evidence type="ECO:0000313" key="6">
    <source>
        <dbReference type="EMBL" id="KAL3768024.1"/>
    </source>
</evidence>
<protein>
    <recommendedName>
        <fullName evidence="5">S-adenosylmethionine-dependent methyltransferase domain-containing protein</fullName>
    </recommendedName>
</protein>
<dbReference type="InterPro" id="IPR019614">
    <property type="entry name" value="SAM-dep_methyl-trfase"/>
</dbReference>
<keyword evidence="2" id="KW-0808">Transferase</keyword>
<feature type="domain" description="S-adenosylmethionine-dependent methyltransferase" evidence="5">
    <location>
        <begin position="373"/>
        <end position="523"/>
    </location>
</feature>
<dbReference type="GO" id="GO:0008168">
    <property type="term" value="F:methyltransferase activity"/>
    <property type="evidence" value="ECO:0007669"/>
    <property type="project" value="UniProtKB-KW"/>
</dbReference>
<dbReference type="Gene3D" id="3.30.750.80">
    <property type="entry name" value="RNA methyltransferase domain (HRMD) like"/>
    <property type="match status" value="1"/>
</dbReference>
<evidence type="ECO:0000259" key="5">
    <source>
        <dbReference type="Pfam" id="PF10672"/>
    </source>
</evidence>
<dbReference type="AlphaFoldDB" id="A0ABD3MVY8"/>
<feature type="region of interest" description="Disordered" evidence="4">
    <location>
        <begin position="132"/>
        <end position="159"/>
    </location>
</feature>
<proteinExistence type="predicted"/>
<keyword evidence="7" id="KW-1185">Reference proteome</keyword>
<reference evidence="6 7" key="1">
    <citation type="submission" date="2024-10" db="EMBL/GenBank/DDBJ databases">
        <title>Updated reference genomes for cyclostephanoid diatoms.</title>
        <authorList>
            <person name="Roberts W.R."/>
            <person name="Alverson A.J."/>
        </authorList>
    </citation>
    <scope>NUCLEOTIDE SEQUENCE [LARGE SCALE GENOMIC DNA]</scope>
    <source>
        <strain evidence="6 7">AJA232-27</strain>
    </source>
</reference>
<feature type="compositionally biased region" description="Basic and acidic residues" evidence="4">
    <location>
        <begin position="148"/>
        <end position="159"/>
    </location>
</feature>
<dbReference type="InterPro" id="IPR029063">
    <property type="entry name" value="SAM-dependent_MTases_sf"/>
</dbReference>
<dbReference type="GO" id="GO:0032259">
    <property type="term" value="P:methylation"/>
    <property type="evidence" value="ECO:0007669"/>
    <property type="project" value="UniProtKB-KW"/>
</dbReference>
<evidence type="ECO:0000256" key="1">
    <source>
        <dbReference type="ARBA" id="ARBA00022603"/>
    </source>
</evidence>
<evidence type="ECO:0000256" key="4">
    <source>
        <dbReference type="SAM" id="MobiDB-lite"/>
    </source>
</evidence>
<gene>
    <name evidence="6" type="ORF">ACHAWU_005482</name>
</gene>
<evidence type="ECO:0000256" key="2">
    <source>
        <dbReference type="ARBA" id="ARBA00022679"/>
    </source>
</evidence>
<dbReference type="EMBL" id="JALLBG020000070">
    <property type="protein sequence ID" value="KAL3768024.1"/>
    <property type="molecule type" value="Genomic_DNA"/>
</dbReference>
<dbReference type="Gene3D" id="3.40.50.150">
    <property type="entry name" value="Vaccinia Virus protein VP39"/>
    <property type="match status" value="1"/>
</dbReference>
<sequence>MNKLFLSAASRSMRSGAMFSSTLHQHGSVAFAFSNAQSRSFALRLGVSKSASVDVEPSSSNTSLPNLTSANLLHTVVVHRNRQSAAFREGTPLVFGGSVASTFTEYFHEDTNTNDDRNIPIGSLVAVVVGRDSSPSMKPKKDWRGKKKSVDSSDRREDNAVEHHNFSALDEKSTYRDMINQSQLIGYGVFNPESMYRVRILCHDTMHPGLTKQIRLMRKQIQQGTYHGDRSTDLQLKLILENKLSDAIYTRRAMGLPAPGITDTYRLVNGEGDGLSGLAVDILGGTTAIVMSSAAWCEIHKDTILTVLGELLKAHPAYTETDINIVWRNTPSRLQQDGYEVLPNDDESVDMKEEQSVVAIESSVKYLTYPYSDGQKTGFYCDQRENRLMVAELCNNKRVLDLCCYNGGFALNAIIRGGAIAAVGVDSSQDAIDAAETNAKLNGLEGRNISFVKDNIATFMKSAIDSNAEYDVVVLDPPKLAPSISSLDKASQKYHALNRDAMALIDKNQGGLLLTCTCSAAMSQKDGGQFFLNMVNGAALSAKRRVTLLKVSGAAPCHTQSPASFPAGQYLTAALFHVGPASM</sequence>